<evidence type="ECO:0000259" key="1">
    <source>
        <dbReference type="Pfam" id="PF01909"/>
    </source>
</evidence>
<dbReference type="Proteomes" id="UP000076567">
    <property type="component" value="Unassembled WGS sequence"/>
</dbReference>
<keyword evidence="3" id="KW-1185">Reference proteome</keyword>
<dbReference type="AlphaFoldDB" id="A0A165NWB4"/>
<dbReference type="Gene3D" id="3.30.460.10">
    <property type="entry name" value="Beta Polymerase, domain 2"/>
    <property type="match status" value="1"/>
</dbReference>
<gene>
    <name evidence="2" type="ORF">AWM68_17355</name>
</gene>
<dbReference type="RefSeq" id="WP_066238327.1">
    <property type="nucleotide sequence ID" value="NZ_LRFC01000006.1"/>
</dbReference>
<sequence>MKAQSNFNTEAILTHVNKHIQECTEDFYNQSDFKPTFICLVGSRVAGTNKEYSDLDIAIQYKGDAREGDIHHALNSIPLSTDEFIFDFMPFSEEKGNCIELTKPYLALYELDEFDPLKMKRFIKKDGLLKFVYKDLVSKDHSEEDAARLIFNSYVLGDPVMEAEYNKL</sequence>
<dbReference type="GO" id="GO:0016779">
    <property type="term" value="F:nucleotidyltransferase activity"/>
    <property type="evidence" value="ECO:0007669"/>
    <property type="project" value="InterPro"/>
</dbReference>
<dbReference type="SUPFAM" id="SSF81301">
    <property type="entry name" value="Nucleotidyltransferase"/>
    <property type="match status" value="1"/>
</dbReference>
<proteinExistence type="predicted"/>
<accession>A0A165NWB4</accession>
<dbReference type="EMBL" id="LRFC01000006">
    <property type="protein sequence ID" value="KZE67940.1"/>
    <property type="molecule type" value="Genomic_DNA"/>
</dbReference>
<evidence type="ECO:0000313" key="2">
    <source>
        <dbReference type="EMBL" id="KZE67940.1"/>
    </source>
</evidence>
<dbReference type="InterPro" id="IPR043519">
    <property type="entry name" value="NT_sf"/>
</dbReference>
<feature type="domain" description="Polymerase nucleotidyl transferase" evidence="1">
    <location>
        <begin position="30"/>
        <end position="84"/>
    </location>
</feature>
<reference evidence="3" key="1">
    <citation type="submission" date="2016-01" db="EMBL/GenBank/DDBJ databases">
        <title>Draft genome of Chromobacterium sp. F49.</title>
        <authorList>
            <person name="Hong K.W."/>
        </authorList>
    </citation>
    <scope>NUCLEOTIDE SEQUENCE [LARGE SCALE GENOMIC DNA]</scope>
    <source>
        <strain evidence="3">P7IIIA</strain>
    </source>
</reference>
<comment type="caution">
    <text evidence="2">The sequence shown here is derived from an EMBL/GenBank/DDBJ whole genome shotgun (WGS) entry which is preliminary data.</text>
</comment>
<dbReference type="Pfam" id="PF01909">
    <property type="entry name" value="NTP_transf_2"/>
    <property type="match status" value="1"/>
</dbReference>
<organism evidence="2 3">
    <name type="scientific">Fictibacillus phosphorivorans</name>
    <dbReference type="NCBI Taxonomy" id="1221500"/>
    <lineage>
        <taxon>Bacteria</taxon>
        <taxon>Bacillati</taxon>
        <taxon>Bacillota</taxon>
        <taxon>Bacilli</taxon>
        <taxon>Bacillales</taxon>
        <taxon>Fictibacillaceae</taxon>
        <taxon>Fictibacillus</taxon>
    </lineage>
</organism>
<dbReference type="InterPro" id="IPR002934">
    <property type="entry name" value="Polymerase_NTP_transf_dom"/>
</dbReference>
<dbReference type="OrthoDB" id="2679964at2"/>
<name>A0A165NWB4_9BACL</name>
<protein>
    <recommendedName>
        <fullName evidence="1">Polymerase nucleotidyl transferase domain-containing protein</fullName>
    </recommendedName>
</protein>
<evidence type="ECO:0000313" key="3">
    <source>
        <dbReference type="Proteomes" id="UP000076567"/>
    </source>
</evidence>